<organism evidence="2 4">
    <name type="scientific">Arcobacter porcinus</name>
    <dbReference type="NCBI Taxonomy" id="1935204"/>
    <lineage>
        <taxon>Bacteria</taxon>
        <taxon>Pseudomonadati</taxon>
        <taxon>Campylobacterota</taxon>
        <taxon>Epsilonproteobacteria</taxon>
        <taxon>Campylobacterales</taxon>
        <taxon>Arcobacteraceae</taxon>
        <taxon>Arcobacter</taxon>
    </lineage>
</organism>
<dbReference type="InterPro" id="IPR010035">
    <property type="entry name" value="Thi_S"/>
</dbReference>
<evidence type="ECO:0000313" key="2">
    <source>
        <dbReference type="EMBL" id="QEP41406.1"/>
    </source>
</evidence>
<dbReference type="Proteomes" id="UP000322644">
    <property type="component" value="Chromosome"/>
</dbReference>
<dbReference type="OrthoDB" id="197113at2"/>
<dbReference type="InterPro" id="IPR003749">
    <property type="entry name" value="ThiS/MoaD-like"/>
</dbReference>
<reference evidence="2 4" key="2">
    <citation type="submission" date="2019-09" db="EMBL/GenBank/DDBJ databases">
        <title>Complete genome sequencing of four Arcobacter species reveals a diverse suite of mobile elements.</title>
        <authorList>
            <person name="Miller W.G."/>
            <person name="Yee E."/>
            <person name="Bono J.L."/>
        </authorList>
    </citation>
    <scope>NUCLEOTIDE SEQUENCE [LARGE SCALE GENOMIC DNA]</scope>
    <source>
        <strain evidence="2 4">CCUG 56899</strain>
    </source>
</reference>
<dbReference type="KEGG" id="apoc:APORC_1845"/>
<reference evidence="1 3" key="1">
    <citation type="submission" date="2015-05" db="EMBL/GenBank/DDBJ databases">
        <authorList>
            <person name="Rovetto F."/>
            <person name="Cocolin L."/>
            <person name="Illeghems K."/>
            <person name="Van Nieuwerburgh F."/>
            <person name="Houf K."/>
        </authorList>
    </citation>
    <scope>NUCLEOTIDE SEQUENCE [LARGE SCALE GENOMIC DNA]</scope>
    <source>
        <strain evidence="1 3">117434</strain>
    </source>
</reference>
<keyword evidence="3" id="KW-1185">Reference proteome</keyword>
<sequence>MKLIINGQEKDIKNNLSLEEIINNLNKTSESIACAVNMNIVKKCEWNSYLPKENDLIEILNFNSSAG</sequence>
<dbReference type="EMBL" id="LDIR01000001">
    <property type="protein sequence ID" value="OCL92616.1"/>
    <property type="molecule type" value="Genomic_DNA"/>
</dbReference>
<dbReference type="InterPro" id="IPR016155">
    <property type="entry name" value="Mopterin_synth/thiamin_S_b"/>
</dbReference>
<name>A0A1C0AYM2_9BACT</name>
<dbReference type="Gene3D" id="3.10.20.30">
    <property type="match status" value="1"/>
</dbReference>
<dbReference type="Proteomes" id="UP000093159">
    <property type="component" value="Unassembled WGS sequence"/>
</dbReference>
<proteinExistence type="predicted"/>
<dbReference type="SUPFAM" id="SSF54285">
    <property type="entry name" value="MoaD/ThiS"/>
    <property type="match status" value="1"/>
</dbReference>
<dbReference type="AlphaFoldDB" id="A0A1C0AYM2"/>
<reference evidence="2 4" key="3">
    <citation type="submission" date="2019-09" db="EMBL/GenBank/DDBJ databases">
        <title>Taxonomic note: a critical rebuttal of the proposed division of the genus Arcobacter into six genera, emended descriptions of Arcobacter anaerophilus and the genus Arcobacter, and an assessment of genus-level boundaries for Epsilonproteobacteria using in silico genomic comparator tools.</title>
        <authorList>
            <person name="On S.L.W."/>
            <person name="Miller W.G."/>
            <person name="Biggs P."/>
            <person name="Cornelius A."/>
            <person name="Vandamme P."/>
        </authorList>
    </citation>
    <scope>NUCLEOTIDE SEQUENCE [LARGE SCALE GENOMIC DNA]</scope>
    <source>
        <strain evidence="2 4">CCUG 56899</strain>
    </source>
</reference>
<dbReference type="EMBL" id="CP036246">
    <property type="protein sequence ID" value="QEP41406.1"/>
    <property type="molecule type" value="Genomic_DNA"/>
</dbReference>
<dbReference type="InterPro" id="IPR012675">
    <property type="entry name" value="Beta-grasp_dom_sf"/>
</dbReference>
<dbReference type="Pfam" id="PF02597">
    <property type="entry name" value="ThiS"/>
    <property type="match status" value="1"/>
</dbReference>
<protein>
    <submittedName>
        <fullName evidence="1">Sulfur carrier protein ThiS</fullName>
    </submittedName>
    <submittedName>
        <fullName evidence="2">Thiamine biosynthesis protein</fullName>
    </submittedName>
</protein>
<gene>
    <name evidence="2" type="primary">thiS2</name>
    <name evidence="1" type="ORF">AAX28_00151</name>
    <name evidence="2" type="ORF">APORC_1845</name>
</gene>
<accession>A0A1C0AYM2</accession>
<dbReference type="NCBIfam" id="TIGR01683">
    <property type="entry name" value="thiS"/>
    <property type="match status" value="1"/>
</dbReference>
<evidence type="ECO:0000313" key="3">
    <source>
        <dbReference type="Proteomes" id="UP000093159"/>
    </source>
</evidence>
<dbReference type="RefSeq" id="WP_066172212.1">
    <property type="nucleotide sequence ID" value="NZ_CP036246.2"/>
</dbReference>
<dbReference type="CDD" id="cd00565">
    <property type="entry name" value="Ubl_ThiS"/>
    <property type="match status" value="1"/>
</dbReference>
<evidence type="ECO:0000313" key="1">
    <source>
        <dbReference type="EMBL" id="OCL92616.1"/>
    </source>
</evidence>
<evidence type="ECO:0000313" key="4">
    <source>
        <dbReference type="Proteomes" id="UP000322644"/>
    </source>
</evidence>